<sequence>MAALCCNPRRRSDISATQLQSNDCQGRLRAIAIPKGLLVKPQYGNLFKKSTQERVSPL</sequence>
<proteinExistence type="predicted"/>
<reference evidence="1 2" key="1">
    <citation type="journal article" date="2013" name="Nat. Commun.">
        <title>The evolution and pathogenic mechanisms of the rice sheath blight pathogen.</title>
        <authorList>
            <person name="Zheng A."/>
            <person name="Lin R."/>
            <person name="Xu L."/>
            <person name="Qin P."/>
            <person name="Tang C."/>
            <person name="Ai P."/>
            <person name="Zhang D."/>
            <person name="Liu Y."/>
            <person name="Sun Z."/>
            <person name="Feng H."/>
            <person name="Wang Y."/>
            <person name="Chen Y."/>
            <person name="Liang X."/>
            <person name="Fu R."/>
            <person name="Li Q."/>
            <person name="Zhang J."/>
            <person name="Yu X."/>
            <person name="Xie Z."/>
            <person name="Ding L."/>
            <person name="Guan P."/>
            <person name="Tang J."/>
            <person name="Liang Y."/>
            <person name="Wang S."/>
            <person name="Deng Q."/>
            <person name="Li S."/>
            <person name="Zhu J."/>
            <person name="Wang L."/>
            <person name="Liu H."/>
            <person name="Li P."/>
        </authorList>
    </citation>
    <scope>NUCLEOTIDE SEQUENCE [LARGE SCALE GENOMIC DNA]</scope>
    <source>
        <strain evidence="2">AG-1 IA</strain>
    </source>
</reference>
<dbReference type="AlphaFoldDB" id="L8WXN2"/>
<accession>L8WXN2</accession>
<evidence type="ECO:0000313" key="2">
    <source>
        <dbReference type="Proteomes" id="UP000011668"/>
    </source>
</evidence>
<comment type="caution">
    <text evidence="1">The sequence shown here is derived from an EMBL/GenBank/DDBJ whole genome shotgun (WGS) entry which is preliminary data.</text>
</comment>
<keyword evidence="2" id="KW-1185">Reference proteome</keyword>
<dbReference type="EMBL" id="AFRT01000757">
    <property type="protein sequence ID" value="ELU42745.1"/>
    <property type="molecule type" value="Genomic_DNA"/>
</dbReference>
<gene>
    <name evidence="1" type="ORF">AG1IA_03222</name>
</gene>
<protein>
    <submittedName>
        <fullName evidence="1">Uncharacterized protein</fullName>
    </submittedName>
</protein>
<evidence type="ECO:0000313" key="1">
    <source>
        <dbReference type="EMBL" id="ELU42745.1"/>
    </source>
</evidence>
<organism evidence="1 2">
    <name type="scientific">Thanatephorus cucumeris (strain AG1-IA)</name>
    <name type="common">Rice sheath blight fungus</name>
    <name type="synonym">Rhizoctonia solani</name>
    <dbReference type="NCBI Taxonomy" id="983506"/>
    <lineage>
        <taxon>Eukaryota</taxon>
        <taxon>Fungi</taxon>
        <taxon>Dikarya</taxon>
        <taxon>Basidiomycota</taxon>
        <taxon>Agaricomycotina</taxon>
        <taxon>Agaricomycetes</taxon>
        <taxon>Cantharellales</taxon>
        <taxon>Ceratobasidiaceae</taxon>
        <taxon>Rhizoctonia</taxon>
        <taxon>Rhizoctonia solani AG-1</taxon>
    </lineage>
</organism>
<name>L8WXN2_THACA</name>
<dbReference type="Proteomes" id="UP000011668">
    <property type="component" value="Unassembled WGS sequence"/>
</dbReference>
<dbReference type="HOGENOM" id="CLU_2980724_0_0_1"/>